<accession>A0A8I3AIQ2</accession>
<dbReference type="Proteomes" id="UP000689129">
    <property type="component" value="Unassembled WGS sequence"/>
</dbReference>
<dbReference type="AlphaFoldDB" id="A0A8I3AIQ2"/>
<organism evidence="1 2">
    <name type="scientific">Verticillium longisporum</name>
    <name type="common">Verticillium dahliae var. longisporum</name>
    <dbReference type="NCBI Taxonomy" id="100787"/>
    <lineage>
        <taxon>Eukaryota</taxon>
        <taxon>Fungi</taxon>
        <taxon>Dikarya</taxon>
        <taxon>Ascomycota</taxon>
        <taxon>Pezizomycotina</taxon>
        <taxon>Sordariomycetes</taxon>
        <taxon>Hypocreomycetidae</taxon>
        <taxon>Glomerellales</taxon>
        <taxon>Plectosphaerellaceae</taxon>
        <taxon>Verticillium</taxon>
    </lineage>
</organism>
<protein>
    <submittedName>
        <fullName evidence="1">Uncharacterized protein</fullName>
    </submittedName>
</protein>
<evidence type="ECO:0000313" key="1">
    <source>
        <dbReference type="EMBL" id="KAG7117677.1"/>
    </source>
</evidence>
<dbReference type="EMBL" id="JAEMWZ010000439">
    <property type="protein sequence ID" value="KAG7117677.1"/>
    <property type="molecule type" value="Genomic_DNA"/>
</dbReference>
<proteinExistence type="predicted"/>
<sequence length="105" mass="11901">MSSIIQPRRRMSLVGKSIHQALRIQESTLASKLLSSLLWAAEQTEPDRDLELRDVYMPHSRANGDVTIPSLYMTSTYQATRKKGRFPLVIVSKHNQKLIAHTSTP</sequence>
<gene>
    <name evidence="1" type="ORF">HYQ45_015771</name>
</gene>
<evidence type="ECO:0000313" key="2">
    <source>
        <dbReference type="Proteomes" id="UP000689129"/>
    </source>
</evidence>
<reference evidence="1" key="1">
    <citation type="journal article" date="2021" name="Mol. Plant Pathol.">
        <title>A 20-kb lineage-specific genomic region tames virulence in pathogenic amphidiploid Verticillium longisporum.</title>
        <authorList>
            <person name="Harting R."/>
            <person name="Starke J."/>
            <person name="Kusch H."/>
            <person name="Poggeler S."/>
            <person name="Maurus I."/>
            <person name="Schluter R."/>
            <person name="Landesfeind M."/>
            <person name="Bulla I."/>
            <person name="Nowrousian M."/>
            <person name="de Jonge R."/>
            <person name="Stahlhut G."/>
            <person name="Hoff K.J."/>
            <person name="Asshauer K.P."/>
            <person name="Thurmer A."/>
            <person name="Stanke M."/>
            <person name="Daniel R."/>
            <person name="Morgenstern B."/>
            <person name="Thomma B.P.H.J."/>
            <person name="Kronstad J.W."/>
            <person name="Braus-Stromeyer S.A."/>
            <person name="Braus G.H."/>
        </authorList>
    </citation>
    <scope>NUCLEOTIDE SEQUENCE</scope>
    <source>
        <strain evidence="1">Vl32</strain>
    </source>
</reference>
<name>A0A8I3AIQ2_VERLO</name>
<comment type="caution">
    <text evidence="1">The sequence shown here is derived from an EMBL/GenBank/DDBJ whole genome shotgun (WGS) entry which is preliminary data.</text>
</comment>